<dbReference type="OrthoDB" id="16120at2759"/>
<dbReference type="CDD" id="cd04087">
    <property type="entry name" value="PTPA"/>
    <property type="match status" value="1"/>
</dbReference>
<keyword evidence="6 10" id="KW-0697">Rotamase</keyword>
<dbReference type="SUPFAM" id="SSF140984">
    <property type="entry name" value="PTPA-like"/>
    <property type="match status" value="1"/>
</dbReference>
<comment type="similarity">
    <text evidence="4 10">Belongs to the PTPA-type PPIase family.</text>
</comment>
<comment type="catalytic activity">
    <reaction evidence="1 10">
        <text>[protein]-peptidylproline (omega=180) = [protein]-peptidylproline (omega=0)</text>
        <dbReference type="Rhea" id="RHEA:16237"/>
        <dbReference type="Rhea" id="RHEA-COMP:10747"/>
        <dbReference type="Rhea" id="RHEA-COMP:10748"/>
        <dbReference type="ChEBI" id="CHEBI:83833"/>
        <dbReference type="ChEBI" id="CHEBI:83834"/>
        <dbReference type="EC" id="5.2.1.8"/>
    </reaction>
</comment>
<keyword evidence="7 10" id="KW-0413">Isomerase</keyword>
<evidence type="ECO:0000256" key="10">
    <source>
        <dbReference type="RuleBase" id="RU361210"/>
    </source>
</evidence>
<evidence type="ECO:0000256" key="3">
    <source>
        <dbReference type="ARBA" id="ARBA00004496"/>
    </source>
</evidence>
<dbReference type="InterPro" id="IPR043170">
    <property type="entry name" value="PTPA_C_lid"/>
</dbReference>
<feature type="compositionally biased region" description="Polar residues" evidence="11">
    <location>
        <begin position="370"/>
        <end position="387"/>
    </location>
</feature>
<keyword evidence="5 10" id="KW-0963">Cytoplasm</keyword>
<accession>A0A5N6ZHT6</accession>
<evidence type="ECO:0000256" key="7">
    <source>
        <dbReference type="ARBA" id="ARBA00023235"/>
    </source>
</evidence>
<dbReference type="Gene3D" id="1.20.120.1150">
    <property type="match status" value="1"/>
</dbReference>
<feature type="region of interest" description="Disordered" evidence="11">
    <location>
        <begin position="356"/>
        <end position="460"/>
    </location>
</feature>
<evidence type="ECO:0000256" key="6">
    <source>
        <dbReference type="ARBA" id="ARBA00023110"/>
    </source>
</evidence>
<evidence type="ECO:0000256" key="1">
    <source>
        <dbReference type="ARBA" id="ARBA00000971"/>
    </source>
</evidence>
<evidence type="ECO:0000256" key="2">
    <source>
        <dbReference type="ARBA" id="ARBA00004123"/>
    </source>
</evidence>
<evidence type="ECO:0000313" key="12">
    <source>
        <dbReference type="EMBL" id="KAE8356486.1"/>
    </source>
</evidence>
<proteinExistence type="inferred from homology"/>
<dbReference type="PANTHER" id="PTHR10012:SF3">
    <property type="entry name" value="SERINE_THREONINE-PROTEIN PHOSPHATASE 2A ACTIVATOR 1"/>
    <property type="match status" value="1"/>
</dbReference>
<keyword evidence="13" id="KW-1185">Reference proteome</keyword>
<dbReference type="Proteomes" id="UP000327118">
    <property type="component" value="Unassembled WGS sequence"/>
</dbReference>
<dbReference type="EMBL" id="ML739038">
    <property type="protein sequence ID" value="KAE8356486.1"/>
    <property type="molecule type" value="Genomic_DNA"/>
</dbReference>
<sequence length="460" mass="50689">MASDGLPVRVLPTINLSAGHTFLLPSKRINETNDVSEFQRSRAYVDIMTFLLQLNRAMFPEKSVDGQVQTWFLTSEAVTFSAPVRRLQELLSKLEVALEETPLESGEWRYANGGYRRWHDTVAEDASKFLEECLSPEILHAQSSDPGGATADIELKEYFMGSWGSHERMDYGTGHELSFLAFLAALWKLNGFPKADPGVEERAIVIGVIEPYLALMRAVIKKFKLEPAGSHGVWGLDDHSFLPYIFGSAQLAPALSQSDRIPEEGSLLNAPDPDDINKKNIVEKERRVNMYFSAIGFIYDVKSGPFWAHSPMLFDISGIHAGWAKINKGMIKMYNAEVLAKFPVVQHFRFGSLFSWDRDPNAIPPPPRMQTMSGPQTQPQPVSSSTRPDPGPDMKAPWATARVSGGSSTMSRIPPALPDTSRLPPGPMAPTRAPWTSSQPAGPAPTGDPEDLTTKAPGVK</sequence>
<protein>
    <recommendedName>
        <fullName evidence="10">Serine/threonine-protein phosphatase 2A activator</fullName>
        <ecNumber evidence="10">5.2.1.8</ecNumber>
    </recommendedName>
    <alternativeName>
        <fullName evidence="10">Phosphotyrosyl phosphatase activator</fullName>
    </alternativeName>
</protein>
<reference evidence="13" key="1">
    <citation type="submission" date="2019-04" db="EMBL/GenBank/DDBJ databases">
        <title>Friends and foes A comparative genomics studyof 23 Aspergillus species from section Flavi.</title>
        <authorList>
            <consortium name="DOE Joint Genome Institute"/>
            <person name="Kjaerbolling I."/>
            <person name="Vesth T."/>
            <person name="Frisvad J.C."/>
            <person name="Nybo J.L."/>
            <person name="Theobald S."/>
            <person name="Kildgaard S."/>
            <person name="Isbrandt T."/>
            <person name="Kuo A."/>
            <person name="Sato A."/>
            <person name="Lyhne E.K."/>
            <person name="Kogle M.E."/>
            <person name="Wiebenga A."/>
            <person name="Kun R.S."/>
            <person name="Lubbers R.J."/>
            <person name="Makela M.R."/>
            <person name="Barry K."/>
            <person name="Chovatia M."/>
            <person name="Clum A."/>
            <person name="Daum C."/>
            <person name="Haridas S."/>
            <person name="He G."/>
            <person name="LaButti K."/>
            <person name="Lipzen A."/>
            <person name="Mondo S."/>
            <person name="Riley R."/>
            <person name="Salamov A."/>
            <person name="Simmons B.A."/>
            <person name="Magnuson J.K."/>
            <person name="Henrissat B."/>
            <person name="Mortensen U.H."/>
            <person name="Larsen T.O."/>
            <person name="Devries R.P."/>
            <person name="Grigoriev I.V."/>
            <person name="Machida M."/>
            <person name="Baker S.E."/>
            <person name="Andersen M.R."/>
        </authorList>
    </citation>
    <scope>NUCLEOTIDE SEQUENCE [LARGE SCALE GENOMIC DNA]</scope>
    <source>
        <strain evidence="13">CBS 553.77</strain>
    </source>
</reference>
<dbReference type="Pfam" id="PF03095">
    <property type="entry name" value="PTPA"/>
    <property type="match status" value="1"/>
</dbReference>
<gene>
    <name evidence="12" type="ORF">BDV28DRAFT_103301</name>
</gene>
<dbReference type="InterPro" id="IPR037218">
    <property type="entry name" value="PTPA_sf"/>
</dbReference>
<dbReference type="EC" id="5.2.1.8" evidence="10"/>
<evidence type="ECO:0000256" key="4">
    <source>
        <dbReference type="ARBA" id="ARBA00011019"/>
    </source>
</evidence>
<dbReference type="GO" id="GO:0003755">
    <property type="term" value="F:peptidyl-prolyl cis-trans isomerase activity"/>
    <property type="evidence" value="ECO:0007669"/>
    <property type="project" value="UniProtKB-KW"/>
</dbReference>
<dbReference type="GO" id="GO:0005634">
    <property type="term" value="C:nucleus"/>
    <property type="evidence" value="ECO:0007669"/>
    <property type="project" value="UniProtKB-SubCell"/>
</dbReference>
<evidence type="ECO:0000256" key="5">
    <source>
        <dbReference type="ARBA" id="ARBA00022490"/>
    </source>
</evidence>
<evidence type="ECO:0000256" key="9">
    <source>
        <dbReference type="ARBA" id="ARBA00025287"/>
    </source>
</evidence>
<dbReference type="PANTHER" id="PTHR10012">
    <property type="entry name" value="SERINE/THREONINE-PROTEIN PHOSPHATASE 2A REGULATORY SUBUNIT B"/>
    <property type="match status" value="1"/>
</dbReference>
<evidence type="ECO:0000256" key="11">
    <source>
        <dbReference type="SAM" id="MobiDB-lite"/>
    </source>
</evidence>
<name>A0A5N6ZHT6_9EURO</name>
<dbReference type="GO" id="GO:0000159">
    <property type="term" value="C:protein phosphatase type 2A complex"/>
    <property type="evidence" value="ECO:0007669"/>
    <property type="project" value="TreeGrafter"/>
</dbReference>
<organism evidence="12 13">
    <name type="scientific">Aspergillus coremiiformis</name>
    <dbReference type="NCBI Taxonomy" id="138285"/>
    <lineage>
        <taxon>Eukaryota</taxon>
        <taxon>Fungi</taxon>
        <taxon>Dikarya</taxon>
        <taxon>Ascomycota</taxon>
        <taxon>Pezizomycotina</taxon>
        <taxon>Eurotiomycetes</taxon>
        <taxon>Eurotiomycetidae</taxon>
        <taxon>Eurotiales</taxon>
        <taxon>Aspergillaceae</taxon>
        <taxon>Aspergillus</taxon>
        <taxon>Aspergillus subgen. Circumdati</taxon>
    </lineage>
</organism>
<evidence type="ECO:0000256" key="8">
    <source>
        <dbReference type="ARBA" id="ARBA00023242"/>
    </source>
</evidence>
<dbReference type="GO" id="GO:0008160">
    <property type="term" value="F:protein tyrosine phosphatase activator activity"/>
    <property type="evidence" value="ECO:0007669"/>
    <property type="project" value="TreeGrafter"/>
</dbReference>
<dbReference type="InterPro" id="IPR004327">
    <property type="entry name" value="Phstyr_phstse_ac"/>
</dbReference>
<dbReference type="FunFam" id="1.20.120.1150:FF:000003">
    <property type="entry name" value="Serine/threonine-protein phosphatase 2A activator"/>
    <property type="match status" value="1"/>
</dbReference>
<dbReference type="AlphaFoldDB" id="A0A5N6ZHT6"/>
<dbReference type="GO" id="GO:0005737">
    <property type="term" value="C:cytoplasm"/>
    <property type="evidence" value="ECO:0007669"/>
    <property type="project" value="UniProtKB-SubCell"/>
</dbReference>
<evidence type="ECO:0000313" key="13">
    <source>
        <dbReference type="Proteomes" id="UP000327118"/>
    </source>
</evidence>
<dbReference type="GO" id="GO:0007052">
    <property type="term" value="P:mitotic spindle organization"/>
    <property type="evidence" value="ECO:0007669"/>
    <property type="project" value="TreeGrafter"/>
</dbReference>
<keyword evidence="8" id="KW-0539">Nucleus</keyword>
<comment type="function">
    <text evidence="9">PPIases accelerate the folding of proteins. It catalyzes the cis-trans isomerization of proline imidic peptide bonds in oligopeptides. Acts as a regulatory subunit for PP2A-like phosphatases modulating their activity or substrate specificity, probably by inducing a conformational change in the catalytic subunit, a direct target of the PPIase. Can reactivate inactive phosphatase PP2A-phosphatase methylesterase complexes (PP2Ai) in presence of ATP and Mg(2+) by dissociating the inactive form from the complex.</text>
</comment>
<comment type="subcellular location">
    <subcellularLocation>
        <location evidence="3 10">Cytoplasm</location>
    </subcellularLocation>
    <subcellularLocation>
        <location evidence="2">Nucleus</location>
    </subcellularLocation>
</comment>